<evidence type="ECO:0000256" key="3">
    <source>
        <dbReference type="SAM" id="MobiDB-lite"/>
    </source>
</evidence>
<feature type="short sequence motif" description="HXTX 2" evidence="2">
    <location>
        <begin position="125"/>
        <end position="128"/>
    </location>
</feature>
<dbReference type="PANTHER" id="PTHR35561">
    <property type="entry name" value="RNA 2',3'-CYCLIC PHOSPHODIESTERASE"/>
    <property type="match status" value="1"/>
</dbReference>
<feature type="short sequence motif" description="HXTX 1" evidence="2">
    <location>
        <begin position="42"/>
        <end position="45"/>
    </location>
</feature>
<dbReference type="HAMAP" id="MF_01940">
    <property type="entry name" value="RNA_CPDase"/>
    <property type="match status" value="1"/>
</dbReference>
<dbReference type="InterPro" id="IPR009097">
    <property type="entry name" value="Cyclic_Pdiesterase"/>
</dbReference>
<gene>
    <name evidence="4" type="primary">thpR</name>
    <name evidence="4" type="ORF">P2L57_37455</name>
</gene>
<dbReference type="EMBL" id="JARHTQ010000050">
    <property type="protein sequence ID" value="MDF2261204.1"/>
    <property type="molecule type" value="Genomic_DNA"/>
</dbReference>
<feature type="region of interest" description="Disordered" evidence="3">
    <location>
        <begin position="162"/>
        <end position="188"/>
    </location>
</feature>
<evidence type="ECO:0000313" key="4">
    <source>
        <dbReference type="EMBL" id="MDF2261204.1"/>
    </source>
</evidence>
<evidence type="ECO:0000256" key="1">
    <source>
        <dbReference type="ARBA" id="ARBA00022801"/>
    </source>
</evidence>
<evidence type="ECO:0000256" key="2">
    <source>
        <dbReference type="HAMAP-Rule" id="MF_01940"/>
    </source>
</evidence>
<dbReference type="RefSeq" id="WP_275822569.1">
    <property type="nucleotide sequence ID" value="NZ_BAAANM010000009.1"/>
</dbReference>
<evidence type="ECO:0000313" key="5">
    <source>
        <dbReference type="Proteomes" id="UP001220022"/>
    </source>
</evidence>
<dbReference type="Gene3D" id="3.90.1140.10">
    <property type="entry name" value="Cyclic phosphodiesterase"/>
    <property type="match status" value="1"/>
</dbReference>
<organism evidence="4 5">
    <name type="scientific">Streptantibioticus ferralitis</name>
    <dbReference type="NCBI Taxonomy" id="236510"/>
    <lineage>
        <taxon>Bacteria</taxon>
        <taxon>Bacillati</taxon>
        <taxon>Actinomycetota</taxon>
        <taxon>Actinomycetes</taxon>
        <taxon>Kitasatosporales</taxon>
        <taxon>Streptomycetaceae</taxon>
        <taxon>Streptantibioticus</taxon>
    </lineage>
</organism>
<name>A0ABT5ZBN9_9ACTN</name>
<dbReference type="PANTHER" id="PTHR35561:SF1">
    <property type="entry name" value="RNA 2',3'-CYCLIC PHOSPHODIESTERASE"/>
    <property type="match status" value="1"/>
</dbReference>
<comment type="caution">
    <text evidence="4">The sequence shown here is derived from an EMBL/GenBank/DDBJ whole genome shotgun (WGS) entry which is preliminary data.</text>
</comment>
<dbReference type="Proteomes" id="UP001220022">
    <property type="component" value="Unassembled WGS sequence"/>
</dbReference>
<dbReference type="SUPFAM" id="SSF55144">
    <property type="entry name" value="LigT-like"/>
    <property type="match status" value="1"/>
</dbReference>
<keyword evidence="5" id="KW-1185">Reference proteome</keyword>
<dbReference type="EC" id="3.1.4.58" evidence="2"/>
<keyword evidence="1 2" id="KW-0378">Hydrolase</keyword>
<comment type="catalytic activity">
    <reaction evidence="2">
        <text>a 3'-end 2',3'-cyclophospho-ribonucleotide-RNA + H2O = a 3'-end 2'-phospho-ribonucleotide-RNA + H(+)</text>
        <dbReference type="Rhea" id="RHEA:11828"/>
        <dbReference type="Rhea" id="RHEA-COMP:10464"/>
        <dbReference type="Rhea" id="RHEA-COMP:17353"/>
        <dbReference type="ChEBI" id="CHEBI:15377"/>
        <dbReference type="ChEBI" id="CHEBI:15378"/>
        <dbReference type="ChEBI" id="CHEBI:83064"/>
        <dbReference type="ChEBI" id="CHEBI:173113"/>
        <dbReference type="EC" id="3.1.4.58"/>
    </reaction>
</comment>
<feature type="active site" description="Proton donor" evidence="2">
    <location>
        <position position="42"/>
    </location>
</feature>
<feature type="active site" description="Proton acceptor" evidence="2">
    <location>
        <position position="125"/>
    </location>
</feature>
<reference evidence="4 5" key="1">
    <citation type="submission" date="2023-03" db="EMBL/GenBank/DDBJ databases">
        <title>Draft genome sequence of type strain Streptomyces ferralitis JCM 14344.</title>
        <authorList>
            <person name="Klaysubun C."/>
            <person name="Duangmal K."/>
        </authorList>
    </citation>
    <scope>NUCLEOTIDE SEQUENCE [LARGE SCALE GENOMIC DNA]</scope>
    <source>
        <strain evidence="4 5">JCM 14344</strain>
    </source>
</reference>
<protein>
    <recommendedName>
        <fullName evidence="2">RNA 2',3'-cyclic phosphodiesterase</fullName>
        <shortName evidence="2">RNA 2',3'-CPDase</shortName>
        <ecNumber evidence="2">3.1.4.58</ecNumber>
    </recommendedName>
</protein>
<dbReference type="InterPro" id="IPR004175">
    <property type="entry name" value="RNA_CPDase"/>
</dbReference>
<dbReference type="NCBIfam" id="TIGR02258">
    <property type="entry name" value="2_5_ligase"/>
    <property type="match status" value="1"/>
</dbReference>
<dbReference type="Pfam" id="PF13563">
    <property type="entry name" value="2_5_RNA_ligase2"/>
    <property type="match status" value="1"/>
</dbReference>
<proteinExistence type="inferred from homology"/>
<comment type="function">
    <text evidence="2">Hydrolyzes RNA 2',3'-cyclic phosphodiester to an RNA 2'-phosphomonoester.</text>
</comment>
<comment type="similarity">
    <text evidence="2">Belongs to the 2H phosphoesterase superfamily. ThpR family.</text>
</comment>
<sequence>MRLFVALWPSSQALRDLSRAEHKLRSAPGADRLRWAGDTGHHLTLAFLGEVPEETIPELIARLERAARRHKPMSLRLSGGGRFGDRTLWVGVEGDVAPLGRLADSVAAGARRTGIEMEDRAFRPHLTLARARPHRHTPLRPYTELLTDFTSREWTADHIDLVESHPPEPGTPGAQPRYETVRRWPLGH</sequence>
<accession>A0ABT5ZBN9</accession>